<reference evidence="3 4" key="1">
    <citation type="submission" date="2019-05" db="EMBL/GenBank/DDBJ databases">
        <title>Nakamurella sp. N5BH11, whole genome shotgun sequence.</title>
        <authorList>
            <person name="Tuo L."/>
        </authorList>
    </citation>
    <scope>NUCLEOTIDE SEQUENCE [LARGE SCALE GENOMIC DNA]</scope>
    <source>
        <strain evidence="3 4">N5BH11</strain>
    </source>
</reference>
<organism evidence="3 4">
    <name type="scientific">Nakamurella flava</name>
    <dbReference type="NCBI Taxonomy" id="2576308"/>
    <lineage>
        <taxon>Bacteria</taxon>
        <taxon>Bacillati</taxon>
        <taxon>Actinomycetota</taxon>
        <taxon>Actinomycetes</taxon>
        <taxon>Nakamurellales</taxon>
        <taxon>Nakamurellaceae</taxon>
        <taxon>Nakamurella</taxon>
    </lineage>
</organism>
<evidence type="ECO:0000313" key="3">
    <source>
        <dbReference type="EMBL" id="TKV58901.1"/>
    </source>
</evidence>
<dbReference type="Pfam" id="PF00534">
    <property type="entry name" value="Glycos_transf_1"/>
    <property type="match status" value="1"/>
</dbReference>
<evidence type="ECO:0000313" key="4">
    <source>
        <dbReference type="Proteomes" id="UP000306985"/>
    </source>
</evidence>
<dbReference type="PANTHER" id="PTHR46401">
    <property type="entry name" value="GLYCOSYLTRANSFERASE WBBK-RELATED"/>
    <property type="match status" value="1"/>
</dbReference>
<dbReference type="AlphaFoldDB" id="A0A4U6QFL6"/>
<dbReference type="OrthoDB" id="9801609at2"/>
<comment type="caution">
    <text evidence="3">The sequence shown here is derived from an EMBL/GenBank/DDBJ whole genome shotgun (WGS) entry which is preliminary data.</text>
</comment>
<dbReference type="InterPro" id="IPR001296">
    <property type="entry name" value="Glyco_trans_1"/>
</dbReference>
<proteinExistence type="predicted"/>
<gene>
    <name evidence="3" type="ORF">FDO65_15540</name>
</gene>
<sequence>MRLRDLAGRSRLARRDQRPTLDQLVHDVTAHGAARRSALAARLRTLVEALDLPPVPTGDDKSTVTTALGVLVDGLVGMTHRQAWVMLAVLRARLPLAEDVRTAVRYTQTDGPVAGLRLALAAGPMERLLHHGPFRAVRVVRDAVVVDVHHTAEAGFATGIQRVTRETTRRWAQTHDIELIGWHEDLSALRSLTPAEAHRACFGGPPVPAAERKPGPVLVPLDSTVVLPELATETERTDTLRCLAEYSGNRFTMIGYDMVPITVPETTHGAMPGAFARNLAAMRYADAVATISKSAAVEYAGWVRMLNGIGLPGPRVVPCVLPNEVGSVTDEQLEASSDRLLVPGVPMVLVVGTHEPRKNHLAVLHAAELLWREGHRFTLTMIGGRAWNSARFDQALNWLQQLGRPIEIVSKADDALLWSAYRLARFSVFPSVNEGYGLPVVESILSGTPVITSRFGSMAEIVTEGGALLVDPYDDHDVANAMRTLLTDDAEWERLRQEARQVSVTTWDDYAAQTWRELAAPRPAADPTTAATSVAAAGD</sequence>
<evidence type="ECO:0000259" key="2">
    <source>
        <dbReference type="Pfam" id="PF00534"/>
    </source>
</evidence>
<dbReference type="RefSeq" id="WP_137450561.1">
    <property type="nucleotide sequence ID" value="NZ_SZZH01000003.1"/>
</dbReference>
<dbReference type="GO" id="GO:0009103">
    <property type="term" value="P:lipopolysaccharide biosynthetic process"/>
    <property type="evidence" value="ECO:0007669"/>
    <property type="project" value="TreeGrafter"/>
</dbReference>
<dbReference type="EMBL" id="SZZH01000003">
    <property type="protein sequence ID" value="TKV58901.1"/>
    <property type="molecule type" value="Genomic_DNA"/>
</dbReference>
<dbReference type="CDD" id="cd03809">
    <property type="entry name" value="GT4_MtfB-like"/>
    <property type="match status" value="1"/>
</dbReference>
<evidence type="ECO:0000256" key="1">
    <source>
        <dbReference type="ARBA" id="ARBA00022679"/>
    </source>
</evidence>
<dbReference type="PANTHER" id="PTHR46401:SF2">
    <property type="entry name" value="GLYCOSYLTRANSFERASE WBBK-RELATED"/>
    <property type="match status" value="1"/>
</dbReference>
<name>A0A4U6QFL6_9ACTN</name>
<dbReference type="GO" id="GO:0016757">
    <property type="term" value="F:glycosyltransferase activity"/>
    <property type="evidence" value="ECO:0007669"/>
    <property type="project" value="InterPro"/>
</dbReference>
<dbReference type="SUPFAM" id="SSF53756">
    <property type="entry name" value="UDP-Glycosyltransferase/glycogen phosphorylase"/>
    <property type="match status" value="1"/>
</dbReference>
<dbReference type="Proteomes" id="UP000306985">
    <property type="component" value="Unassembled WGS sequence"/>
</dbReference>
<keyword evidence="1 3" id="KW-0808">Transferase</keyword>
<dbReference type="Gene3D" id="3.40.50.2000">
    <property type="entry name" value="Glycogen Phosphorylase B"/>
    <property type="match status" value="1"/>
</dbReference>
<feature type="domain" description="Glycosyl transferase family 1" evidence="2">
    <location>
        <begin position="344"/>
        <end position="501"/>
    </location>
</feature>
<accession>A0A4U6QFL6</accession>
<keyword evidence="4" id="KW-1185">Reference proteome</keyword>
<protein>
    <submittedName>
        <fullName evidence="3">Glycosyltransferase family 4 protein</fullName>
    </submittedName>
</protein>